<gene>
    <name evidence="10" type="ORF">CSUI_000968</name>
</gene>
<evidence type="ECO:0000256" key="1">
    <source>
        <dbReference type="ARBA" id="ARBA00010982"/>
    </source>
</evidence>
<dbReference type="RefSeq" id="XP_067926859.1">
    <property type="nucleotide sequence ID" value="XM_068061174.1"/>
</dbReference>
<evidence type="ECO:0000256" key="6">
    <source>
        <dbReference type="PIRSR" id="PIRSR000429-1"/>
    </source>
</evidence>
<evidence type="ECO:0000259" key="9">
    <source>
        <dbReference type="Pfam" id="PF02803"/>
    </source>
</evidence>
<dbReference type="AlphaFoldDB" id="A0A2C6LAF8"/>
<dbReference type="InterPro" id="IPR020613">
    <property type="entry name" value="Thiolase_CS"/>
</dbReference>
<evidence type="ECO:0000256" key="3">
    <source>
        <dbReference type="ARBA" id="ARBA00022723"/>
    </source>
</evidence>
<feature type="active site" description="Proton acceptor" evidence="6">
    <location>
        <position position="411"/>
    </location>
</feature>
<evidence type="ECO:0000256" key="7">
    <source>
        <dbReference type="RuleBase" id="RU003557"/>
    </source>
</evidence>
<evidence type="ECO:0000256" key="4">
    <source>
        <dbReference type="ARBA" id="ARBA00022958"/>
    </source>
</evidence>
<evidence type="ECO:0000256" key="5">
    <source>
        <dbReference type="ARBA" id="ARBA00023315"/>
    </source>
</evidence>
<dbReference type="Gene3D" id="3.40.47.10">
    <property type="match status" value="1"/>
</dbReference>
<dbReference type="InterPro" id="IPR020615">
    <property type="entry name" value="Thiolase_acyl_enz_int_AS"/>
</dbReference>
<dbReference type="EMBL" id="MIGC01000378">
    <property type="protein sequence ID" value="PHJ25187.1"/>
    <property type="molecule type" value="Genomic_DNA"/>
</dbReference>
<dbReference type="PANTHER" id="PTHR18919:SF156">
    <property type="entry name" value="ACETYL-COA ACETYLTRANSFERASE, MITOCHONDRIAL"/>
    <property type="match status" value="1"/>
</dbReference>
<evidence type="ECO:0000313" key="11">
    <source>
        <dbReference type="Proteomes" id="UP000221165"/>
    </source>
</evidence>
<reference evidence="10 11" key="1">
    <citation type="journal article" date="2017" name="Int. J. Parasitol.">
        <title>The genome of the protozoan parasite Cystoisospora suis and a reverse vaccinology approach to identify vaccine candidates.</title>
        <authorList>
            <person name="Palmieri N."/>
            <person name="Shrestha A."/>
            <person name="Ruttkowski B."/>
            <person name="Beck T."/>
            <person name="Vogl C."/>
            <person name="Tomley F."/>
            <person name="Blake D.P."/>
            <person name="Joachim A."/>
        </authorList>
    </citation>
    <scope>NUCLEOTIDE SEQUENCE [LARGE SCALE GENOMIC DNA]</scope>
    <source>
        <strain evidence="10 11">Wien I</strain>
    </source>
</reference>
<dbReference type="SUPFAM" id="SSF53901">
    <property type="entry name" value="Thiolase-like"/>
    <property type="match status" value="2"/>
</dbReference>
<dbReference type="InterPro" id="IPR020616">
    <property type="entry name" value="Thiolase_N"/>
</dbReference>
<keyword evidence="4" id="KW-0630">Potassium</keyword>
<dbReference type="PANTHER" id="PTHR18919">
    <property type="entry name" value="ACETYL-COA C-ACYLTRANSFERASE"/>
    <property type="match status" value="1"/>
</dbReference>
<dbReference type="InterPro" id="IPR016039">
    <property type="entry name" value="Thiolase-like"/>
</dbReference>
<dbReference type="GO" id="GO:0003985">
    <property type="term" value="F:acetyl-CoA C-acetyltransferase activity"/>
    <property type="evidence" value="ECO:0007669"/>
    <property type="project" value="TreeGrafter"/>
</dbReference>
<keyword evidence="11" id="KW-1185">Reference proteome</keyword>
<dbReference type="CDD" id="cd00751">
    <property type="entry name" value="thiolase"/>
    <property type="match status" value="1"/>
</dbReference>
<dbReference type="Pfam" id="PF02803">
    <property type="entry name" value="Thiolase_C"/>
    <property type="match status" value="1"/>
</dbReference>
<dbReference type="Pfam" id="PF00108">
    <property type="entry name" value="Thiolase_N"/>
    <property type="match status" value="1"/>
</dbReference>
<evidence type="ECO:0000313" key="10">
    <source>
        <dbReference type="EMBL" id="PHJ25187.1"/>
    </source>
</evidence>
<dbReference type="NCBIfam" id="TIGR01930">
    <property type="entry name" value="AcCoA-C-Actrans"/>
    <property type="match status" value="1"/>
</dbReference>
<keyword evidence="2 7" id="KW-0808">Transferase</keyword>
<feature type="domain" description="Thiolase N-terminal" evidence="8">
    <location>
        <begin position="29"/>
        <end position="297"/>
    </location>
</feature>
<dbReference type="GO" id="GO:0005739">
    <property type="term" value="C:mitochondrion"/>
    <property type="evidence" value="ECO:0007669"/>
    <property type="project" value="TreeGrafter"/>
</dbReference>
<dbReference type="PIRSF" id="PIRSF000429">
    <property type="entry name" value="Ac-CoA_Ac_transf"/>
    <property type="match status" value="1"/>
</dbReference>
<organism evidence="10 11">
    <name type="scientific">Cystoisospora suis</name>
    <dbReference type="NCBI Taxonomy" id="483139"/>
    <lineage>
        <taxon>Eukaryota</taxon>
        <taxon>Sar</taxon>
        <taxon>Alveolata</taxon>
        <taxon>Apicomplexa</taxon>
        <taxon>Conoidasida</taxon>
        <taxon>Coccidia</taxon>
        <taxon>Eucoccidiorida</taxon>
        <taxon>Eimeriorina</taxon>
        <taxon>Sarcocystidae</taxon>
        <taxon>Cystoisospora</taxon>
    </lineage>
</organism>
<dbReference type="PROSITE" id="PS00098">
    <property type="entry name" value="THIOLASE_1"/>
    <property type="match status" value="1"/>
</dbReference>
<dbReference type="GeneID" id="94424385"/>
<dbReference type="InterPro" id="IPR020617">
    <property type="entry name" value="Thiolase_C"/>
</dbReference>
<keyword evidence="3" id="KW-0479">Metal-binding</keyword>
<dbReference type="OrthoDB" id="5404651at2759"/>
<dbReference type="Proteomes" id="UP000221165">
    <property type="component" value="Unassembled WGS sequence"/>
</dbReference>
<keyword evidence="5 7" id="KW-0012">Acyltransferase</keyword>
<protein>
    <submittedName>
        <fullName evidence="10">Acetyl-acetyltransferase</fullName>
    </submittedName>
</protein>
<feature type="domain" description="Thiolase C-terminal" evidence="9">
    <location>
        <begin position="305"/>
        <end position="424"/>
    </location>
</feature>
<comment type="similarity">
    <text evidence="1 7">Belongs to the thiolase-like superfamily. Thiolase family.</text>
</comment>
<dbReference type="InterPro" id="IPR002155">
    <property type="entry name" value="Thiolase"/>
</dbReference>
<feature type="active site" description="Proton acceptor" evidence="6">
    <location>
        <position position="381"/>
    </location>
</feature>
<proteinExistence type="inferred from homology"/>
<accession>A0A2C6LAF8</accession>
<dbReference type="PROSITE" id="PS00737">
    <property type="entry name" value="THIOLASE_2"/>
    <property type="match status" value="1"/>
</dbReference>
<sequence>MSGSSVPSSVLSSFSRQGTLRKFLPRPTFIVTGARTPIGSFLGRLKSVPVHRLGAIAIDGALRRAGVEGGQVDQVVVGQVLTAGCGQAPHRQAALASGIPASTDVYGVNKVCASGMKALCLAASSVALGHCDTAIAVGMESMSRAPYLLLKSRHDGHRLGHAEMKDSILYDGLTDPYTSMHMGACTERVINDMRISRADQDAYAVESYKRAAAAWKSGIMDHDGIEPVTVEPTDGAATGATGVTSPAEVKEDEEFGRIKLDKVAGLKPSFKRDGTITAANASKMGDGAAAALVMSEEKIFNLDLQPRARILSFADAAVDPVNFALAPDIAIRRALGFAGLETADIYEINEAFSAVVLANMRLLGLDSSRVNVHGGAVSLGHPLGASGLRIVLSLINALEARDARVGCAAVCNGGGGASAIVIERV</sequence>
<dbReference type="GO" id="GO:0046872">
    <property type="term" value="F:metal ion binding"/>
    <property type="evidence" value="ECO:0007669"/>
    <property type="project" value="UniProtKB-KW"/>
</dbReference>
<feature type="active site" description="Acyl-thioester intermediate" evidence="6">
    <location>
        <position position="112"/>
    </location>
</feature>
<evidence type="ECO:0000256" key="2">
    <source>
        <dbReference type="ARBA" id="ARBA00022679"/>
    </source>
</evidence>
<dbReference type="GO" id="GO:0006635">
    <property type="term" value="P:fatty acid beta-oxidation"/>
    <property type="evidence" value="ECO:0007669"/>
    <property type="project" value="TreeGrafter"/>
</dbReference>
<comment type="caution">
    <text evidence="10">The sequence shown here is derived from an EMBL/GenBank/DDBJ whole genome shotgun (WGS) entry which is preliminary data.</text>
</comment>
<evidence type="ECO:0000259" key="8">
    <source>
        <dbReference type="Pfam" id="PF00108"/>
    </source>
</evidence>
<dbReference type="VEuPathDB" id="ToxoDB:CSUI_000968"/>
<name>A0A2C6LAF8_9APIC</name>